<dbReference type="InterPro" id="IPR032675">
    <property type="entry name" value="LRR_dom_sf"/>
</dbReference>
<evidence type="ECO:0000256" key="4">
    <source>
        <dbReference type="ARBA" id="ARBA00022614"/>
    </source>
</evidence>
<keyword evidence="3" id="KW-0963">Cytoplasm</keyword>
<evidence type="ECO:0000256" key="1">
    <source>
        <dbReference type="ARBA" id="ARBA00004496"/>
    </source>
</evidence>
<reference evidence="6 7" key="1">
    <citation type="submission" date="2021-07" db="EMBL/GenBank/DDBJ databases">
        <authorList>
            <person name="Palmer J.M."/>
        </authorList>
    </citation>
    <scope>NUCLEOTIDE SEQUENCE [LARGE SCALE GENOMIC DNA]</scope>
    <source>
        <strain evidence="6 7">AT_MEX2019</strain>
        <tissue evidence="6">Muscle</tissue>
    </source>
</reference>
<dbReference type="InterPro" id="IPR001611">
    <property type="entry name" value="Leu-rich_rpt"/>
</dbReference>
<dbReference type="PROSITE" id="PS51450">
    <property type="entry name" value="LRR"/>
    <property type="match status" value="2"/>
</dbReference>
<name>A0ABU7AYM8_9TELE</name>
<accession>A0ABU7AYM8</accession>
<keyword evidence="7" id="KW-1185">Reference proteome</keyword>
<keyword evidence="5" id="KW-0677">Repeat</keyword>
<protein>
    <recommendedName>
        <fullName evidence="2">Leucine-rich repeat-containing protein 51</fullName>
    </recommendedName>
</protein>
<sequence>MILFLEFCRLLKVFMDQIVHGAPVDLSFRSLSRLTDAWTETPCSSLRPLKKNSERKYLSCSLRLSNNSITDLCDLHQTVCHFLAEPSHLAWLDLSFNKLSHIEQVLCELPGLRVLYLHGNSIYTLSEVDRLGMLPHLHSITLHGNPIEAYKTYRNRVISALPRLKTMDFGGVTQQERVLAKLWHQSNTRCRNSRKSLH</sequence>
<dbReference type="EMBL" id="JAHUTI010031228">
    <property type="protein sequence ID" value="MED6242563.1"/>
    <property type="molecule type" value="Genomic_DNA"/>
</dbReference>
<comment type="caution">
    <text evidence="6">The sequence shown here is derived from an EMBL/GenBank/DDBJ whole genome shotgun (WGS) entry which is preliminary data.</text>
</comment>
<dbReference type="Proteomes" id="UP001345963">
    <property type="component" value="Unassembled WGS sequence"/>
</dbReference>
<proteinExistence type="predicted"/>
<gene>
    <name evidence="6" type="ORF">ATANTOWER_006432</name>
</gene>
<dbReference type="Gene3D" id="3.80.10.10">
    <property type="entry name" value="Ribonuclease Inhibitor"/>
    <property type="match status" value="1"/>
</dbReference>
<dbReference type="SUPFAM" id="SSF52058">
    <property type="entry name" value="L domain-like"/>
    <property type="match status" value="1"/>
</dbReference>
<evidence type="ECO:0000313" key="6">
    <source>
        <dbReference type="EMBL" id="MED6242563.1"/>
    </source>
</evidence>
<dbReference type="PANTHER" id="PTHR46545:SF1">
    <property type="entry name" value="LEUCINE-RICH REPEAT-CONTAINING PROTEIN 51"/>
    <property type="match status" value="1"/>
</dbReference>
<evidence type="ECO:0000256" key="2">
    <source>
        <dbReference type="ARBA" id="ARBA00014223"/>
    </source>
</evidence>
<organism evidence="6 7">
    <name type="scientific">Ataeniobius toweri</name>
    <dbReference type="NCBI Taxonomy" id="208326"/>
    <lineage>
        <taxon>Eukaryota</taxon>
        <taxon>Metazoa</taxon>
        <taxon>Chordata</taxon>
        <taxon>Craniata</taxon>
        <taxon>Vertebrata</taxon>
        <taxon>Euteleostomi</taxon>
        <taxon>Actinopterygii</taxon>
        <taxon>Neopterygii</taxon>
        <taxon>Teleostei</taxon>
        <taxon>Neoteleostei</taxon>
        <taxon>Acanthomorphata</taxon>
        <taxon>Ovalentaria</taxon>
        <taxon>Atherinomorphae</taxon>
        <taxon>Cyprinodontiformes</taxon>
        <taxon>Goodeidae</taxon>
        <taxon>Ataeniobius</taxon>
    </lineage>
</organism>
<evidence type="ECO:0000313" key="7">
    <source>
        <dbReference type="Proteomes" id="UP001345963"/>
    </source>
</evidence>
<dbReference type="PANTHER" id="PTHR46545">
    <property type="entry name" value="LEUCINE-RICH REPEAT-CONTAINING PROTEIN 51"/>
    <property type="match status" value="1"/>
</dbReference>
<keyword evidence="4" id="KW-0433">Leucine-rich repeat</keyword>
<dbReference type="Pfam" id="PF14580">
    <property type="entry name" value="LRR_9"/>
    <property type="match status" value="1"/>
</dbReference>
<comment type="subcellular location">
    <subcellularLocation>
        <location evidence="1">Cytoplasm</location>
    </subcellularLocation>
</comment>
<evidence type="ECO:0000256" key="5">
    <source>
        <dbReference type="ARBA" id="ARBA00022737"/>
    </source>
</evidence>
<evidence type="ECO:0000256" key="3">
    <source>
        <dbReference type="ARBA" id="ARBA00022490"/>
    </source>
</evidence>